<evidence type="ECO:0000313" key="2">
    <source>
        <dbReference type="EMBL" id="GAA1542313.1"/>
    </source>
</evidence>
<accession>A0ABN2BNB7</accession>
<organism evidence="2 3">
    <name type="scientific">Kribbella lupini</name>
    <dbReference type="NCBI Taxonomy" id="291602"/>
    <lineage>
        <taxon>Bacteria</taxon>
        <taxon>Bacillati</taxon>
        <taxon>Actinomycetota</taxon>
        <taxon>Actinomycetes</taxon>
        <taxon>Propionibacteriales</taxon>
        <taxon>Kribbellaceae</taxon>
        <taxon>Kribbella</taxon>
    </lineage>
</organism>
<feature type="signal peptide" evidence="1">
    <location>
        <begin position="1"/>
        <end position="28"/>
    </location>
</feature>
<name>A0ABN2BNB7_9ACTN</name>
<comment type="caution">
    <text evidence="2">The sequence shown here is derived from an EMBL/GenBank/DDBJ whole genome shotgun (WGS) entry which is preliminary data.</text>
</comment>
<dbReference type="Proteomes" id="UP001500363">
    <property type="component" value="Unassembled WGS sequence"/>
</dbReference>
<feature type="chain" id="PRO_5045236057" description="Tachylectin" evidence="1">
    <location>
        <begin position="29"/>
        <end position="292"/>
    </location>
</feature>
<evidence type="ECO:0008006" key="4">
    <source>
        <dbReference type="Google" id="ProtNLM"/>
    </source>
</evidence>
<sequence length="292" mass="30784">MRSSLLSGASVAVAAVAGLVLNPLQATAAVADVPADCGVYTSAYRSDGQRLAYGYTAQKTSVISYPGDKLAWVPSAHQQLGGAGDTDLFISTEVAAHPTDGYLYRLDRRGERTNGVWKMTQNTATRMKSGFANTRVLASGTYLYRVAGTSLYRYQLTWTNGVPTLSTPTTLKTTGWDSVKTLTFERTEGTGAAAVDVLVGTKTNGELKEWRINLATPTTIGSTVLRASGWSSFASLSTGYCQSHPHGRPILGIAATGSASVYFDANATDRIGTDIKGGSLGSLGWTAKAYGQ</sequence>
<keyword evidence="3" id="KW-1185">Reference proteome</keyword>
<evidence type="ECO:0000256" key="1">
    <source>
        <dbReference type="SAM" id="SignalP"/>
    </source>
</evidence>
<evidence type="ECO:0000313" key="3">
    <source>
        <dbReference type="Proteomes" id="UP001500363"/>
    </source>
</evidence>
<protein>
    <recommendedName>
        <fullName evidence="4">Tachylectin</fullName>
    </recommendedName>
</protein>
<gene>
    <name evidence="2" type="ORF">GCM10009741_52000</name>
</gene>
<dbReference type="RefSeq" id="WP_344178478.1">
    <property type="nucleotide sequence ID" value="NZ_BAAANC010000002.1"/>
</dbReference>
<reference evidence="2 3" key="1">
    <citation type="journal article" date="2019" name="Int. J. Syst. Evol. Microbiol.">
        <title>The Global Catalogue of Microorganisms (GCM) 10K type strain sequencing project: providing services to taxonomists for standard genome sequencing and annotation.</title>
        <authorList>
            <consortium name="The Broad Institute Genomics Platform"/>
            <consortium name="The Broad Institute Genome Sequencing Center for Infectious Disease"/>
            <person name="Wu L."/>
            <person name="Ma J."/>
        </authorList>
    </citation>
    <scope>NUCLEOTIDE SEQUENCE [LARGE SCALE GENOMIC DNA]</scope>
    <source>
        <strain evidence="2 3">JCM 14303</strain>
    </source>
</reference>
<dbReference type="EMBL" id="BAAANC010000002">
    <property type="protein sequence ID" value="GAA1542313.1"/>
    <property type="molecule type" value="Genomic_DNA"/>
</dbReference>
<proteinExistence type="predicted"/>
<keyword evidence="1" id="KW-0732">Signal</keyword>
<dbReference type="Gene3D" id="2.115.10.10">
    <property type="entry name" value="Tachylectin 2"/>
    <property type="match status" value="1"/>
</dbReference>